<organism evidence="1 2">
    <name type="scientific">Gigaspora margarita</name>
    <dbReference type="NCBI Taxonomy" id="4874"/>
    <lineage>
        <taxon>Eukaryota</taxon>
        <taxon>Fungi</taxon>
        <taxon>Fungi incertae sedis</taxon>
        <taxon>Mucoromycota</taxon>
        <taxon>Glomeromycotina</taxon>
        <taxon>Glomeromycetes</taxon>
        <taxon>Diversisporales</taxon>
        <taxon>Gigasporaceae</taxon>
        <taxon>Gigaspora</taxon>
    </lineage>
</organism>
<reference evidence="1 2" key="1">
    <citation type="submission" date="2021-06" db="EMBL/GenBank/DDBJ databases">
        <authorList>
            <person name="Kallberg Y."/>
            <person name="Tangrot J."/>
            <person name="Rosling A."/>
        </authorList>
    </citation>
    <scope>NUCLEOTIDE SEQUENCE [LARGE SCALE GENOMIC DNA]</scope>
    <source>
        <strain evidence="1 2">120-4 pot B 10/14</strain>
    </source>
</reference>
<dbReference type="EMBL" id="CAJVQB010048344">
    <property type="protein sequence ID" value="CAG8833937.1"/>
    <property type="molecule type" value="Genomic_DNA"/>
</dbReference>
<dbReference type="Proteomes" id="UP000789901">
    <property type="component" value="Unassembled WGS sequence"/>
</dbReference>
<name>A0ABN7WK36_GIGMA</name>
<feature type="non-terminal residue" evidence="1">
    <location>
        <position position="1"/>
    </location>
</feature>
<evidence type="ECO:0000313" key="2">
    <source>
        <dbReference type="Proteomes" id="UP000789901"/>
    </source>
</evidence>
<proteinExistence type="predicted"/>
<comment type="caution">
    <text evidence="1">The sequence shown here is derived from an EMBL/GenBank/DDBJ whole genome shotgun (WGS) entry which is preliminary data.</text>
</comment>
<protein>
    <submittedName>
        <fullName evidence="1">38045_t:CDS:1</fullName>
    </submittedName>
</protein>
<gene>
    <name evidence="1" type="ORF">GMARGA_LOCUS31797</name>
</gene>
<keyword evidence="2" id="KW-1185">Reference proteome</keyword>
<sequence>TMTEFIMPKVDDKFELLEAFEDATKLAVKSNRFAFARKDSNLIEYNENYLLSFCNILKKKNAVVTKDNLTTTTEIMWVVTKVVLNYNHFIVELYKVAIFSQYCVMNLKNLIQQLHDNYAPTHIIISAVNKVINSSNNDSAQKLLKLFEEHDYMAAAKCVMQCPEVLIIDSTYKTNIYKFSLVSAIGINNSLNIFKKAAEKAHASEKVELYVQSLIKNLKMWNLAYTKHFCNMGISTIR</sequence>
<evidence type="ECO:0000313" key="1">
    <source>
        <dbReference type="EMBL" id="CAG8833937.1"/>
    </source>
</evidence>
<accession>A0ABN7WK36</accession>